<gene>
    <name evidence="1" type="ORF">GGQ60_003738</name>
</gene>
<comment type="caution">
    <text evidence="1">The sequence shown here is derived from an EMBL/GenBank/DDBJ whole genome shotgun (WGS) entry which is preliminary data.</text>
</comment>
<reference evidence="1 2" key="1">
    <citation type="submission" date="2020-08" db="EMBL/GenBank/DDBJ databases">
        <title>Genomic Encyclopedia of Type Strains, Phase IV (KMG-IV): sequencing the most valuable type-strain genomes for metagenomic binning, comparative biology and taxonomic classification.</title>
        <authorList>
            <person name="Goeker M."/>
        </authorList>
    </citation>
    <scope>NUCLEOTIDE SEQUENCE [LARGE SCALE GENOMIC DNA]</scope>
    <source>
        <strain evidence="1 2">DSM 100774</strain>
    </source>
</reference>
<dbReference type="EMBL" id="JACIEF010000003">
    <property type="protein sequence ID" value="MBB4109729.1"/>
    <property type="molecule type" value="Genomic_DNA"/>
</dbReference>
<dbReference type="AlphaFoldDB" id="A0A7W6P6J2"/>
<dbReference type="Proteomes" id="UP000532273">
    <property type="component" value="Unassembled WGS sequence"/>
</dbReference>
<evidence type="ECO:0000313" key="1">
    <source>
        <dbReference type="EMBL" id="MBB4109729.1"/>
    </source>
</evidence>
<proteinExistence type="predicted"/>
<protein>
    <submittedName>
        <fullName evidence="1">Uncharacterized protein</fullName>
    </submittedName>
</protein>
<sequence>MKHISDRLCPLKIALTCLILSAAGFAMAQQKQSLPIVAG</sequence>
<name>A0A7W6P6J2_9SPHI</name>
<accession>A0A7W6P6J2</accession>
<evidence type="ECO:0000313" key="2">
    <source>
        <dbReference type="Proteomes" id="UP000532273"/>
    </source>
</evidence>
<organism evidence="1 2">
    <name type="scientific">Pedobacter zeae</name>
    <dbReference type="NCBI Taxonomy" id="1737356"/>
    <lineage>
        <taxon>Bacteria</taxon>
        <taxon>Pseudomonadati</taxon>
        <taxon>Bacteroidota</taxon>
        <taxon>Sphingobacteriia</taxon>
        <taxon>Sphingobacteriales</taxon>
        <taxon>Sphingobacteriaceae</taxon>
        <taxon>Pedobacter</taxon>
    </lineage>
</organism>